<feature type="region of interest" description="Disordered" evidence="1">
    <location>
        <begin position="101"/>
        <end position="121"/>
    </location>
</feature>
<feature type="compositionally biased region" description="Basic and acidic residues" evidence="1">
    <location>
        <begin position="51"/>
        <end position="61"/>
    </location>
</feature>
<sequence length="216" mass="24312">MCISEQSQLDENGSVGEKASKVSFMTTATDIWNAFGWSHVTNRNIPSNNPRESDKHIKDTDNTGWSCMSKSLVSGAVRLSEFLYPANPNLLLKEAARSITGPVGKQNNSNTEVTQESNHSKINSQIANKVIEVYNVAPKGSVQKRKSSYCCGYYDQNTKGNESRRTFQLSGTRLDQSFRDMRQMMTGEPLIQPVYSRSGSMMQRLIEQYPLYCQMK</sequence>
<dbReference type="GeneID" id="25906954"/>
<evidence type="ECO:0000313" key="3">
    <source>
        <dbReference type="Proteomes" id="UP000054560"/>
    </source>
</evidence>
<reference evidence="2 3" key="1">
    <citation type="submission" date="2011-02" db="EMBL/GenBank/DDBJ databases">
        <title>The Genome Sequence of Sphaeroforma arctica JP610.</title>
        <authorList>
            <consortium name="The Broad Institute Genome Sequencing Platform"/>
            <person name="Russ C."/>
            <person name="Cuomo C."/>
            <person name="Young S.K."/>
            <person name="Zeng Q."/>
            <person name="Gargeya S."/>
            <person name="Alvarado L."/>
            <person name="Berlin A."/>
            <person name="Chapman S.B."/>
            <person name="Chen Z."/>
            <person name="Freedman E."/>
            <person name="Gellesch M."/>
            <person name="Goldberg J."/>
            <person name="Griggs A."/>
            <person name="Gujja S."/>
            <person name="Heilman E."/>
            <person name="Heiman D."/>
            <person name="Howarth C."/>
            <person name="Mehta T."/>
            <person name="Neiman D."/>
            <person name="Pearson M."/>
            <person name="Roberts A."/>
            <person name="Saif S."/>
            <person name="Shea T."/>
            <person name="Shenoy N."/>
            <person name="Sisk P."/>
            <person name="Stolte C."/>
            <person name="Sykes S."/>
            <person name="White J."/>
            <person name="Yandava C."/>
            <person name="Burger G."/>
            <person name="Gray M.W."/>
            <person name="Holland P.W.H."/>
            <person name="King N."/>
            <person name="Lang F.B.F."/>
            <person name="Roger A.J."/>
            <person name="Ruiz-Trillo I."/>
            <person name="Haas B."/>
            <person name="Nusbaum C."/>
            <person name="Birren B."/>
        </authorList>
    </citation>
    <scope>NUCLEOTIDE SEQUENCE [LARGE SCALE GENOMIC DNA]</scope>
    <source>
        <strain evidence="2 3">JP610</strain>
    </source>
</reference>
<dbReference type="Proteomes" id="UP000054560">
    <property type="component" value="Unassembled WGS sequence"/>
</dbReference>
<gene>
    <name evidence="2" type="ORF">SARC_06450</name>
</gene>
<protein>
    <submittedName>
        <fullName evidence="2">Uncharacterized protein</fullName>
    </submittedName>
</protein>
<evidence type="ECO:0000256" key="1">
    <source>
        <dbReference type="SAM" id="MobiDB-lite"/>
    </source>
</evidence>
<feature type="compositionally biased region" description="Polar residues" evidence="1">
    <location>
        <begin position="105"/>
        <end position="121"/>
    </location>
</feature>
<evidence type="ECO:0000313" key="2">
    <source>
        <dbReference type="EMBL" id="KNC81222.1"/>
    </source>
</evidence>
<dbReference type="AlphaFoldDB" id="A0A0L0FWM6"/>
<dbReference type="EMBL" id="KQ242056">
    <property type="protein sequence ID" value="KNC81222.1"/>
    <property type="molecule type" value="Genomic_DNA"/>
</dbReference>
<organism evidence="2 3">
    <name type="scientific">Sphaeroforma arctica JP610</name>
    <dbReference type="NCBI Taxonomy" id="667725"/>
    <lineage>
        <taxon>Eukaryota</taxon>
        <taxon>Ichthyosporea</taxon>
        <taxon>Ichthyophonida</taxon>
        <taxon>Sphaeroforma</taxon>
    </lineage>
</organism>
<keyword evidence="3" id="KW-1185">Reference proteome</keyword>
<dbReference type="RefSeq" id="XP_014155124.1">
    <property type="nucleotide sequence ID" value="XM_014299649.1"/>
</dbReference>
<proteinExistence type="predicted"/>
<accession>A0A0L0FWM6</accession>
<feature type="region of interest" description="Disordered" evidence="1">
    <location>
        <begin position="42"/>
        <end position="61"/>
    </location>
</feature>
<name>A0A0L0FWM6_9EUKA</name>